<evidence type="ECO:0000313" key="2">
    <source>
        <dbReference type="EMBL" id="OAQ63728.1"/>
    </source>
</evidence>
<feature type="region of interest" description="Disordered" evidence="1">
    <location>
        <begin position="49"/>
        <end position="76"/>
    </location>
</feature>
<gene>
    <name evidence="2" type="ORF">VFPBJ_11326</name>
</gene>
<dbReference type="AlphaFoldDB" id="A0A179FEE7"/>
<protein>
    <submittedName>
        <fullName evidence="2">Uncharacterized protein</fullName>
    </submittedName>
</protein>
<dbReference type="Proteomes" id="UP000078240">
    <property type="component" value="Unassembled WGS sequence"/>
</dbReference>
<name>A0A179FEE7_PURLI</name>
<proteinExistence type="predicted"/>
<evidence type="ECO:0000313" key="3">
    <source>
        <dbReference type="Proteomes" id="UP000078240"/>
    </source>
</evidence>
<organism evidence="2 3">
    <name type="scientific">Purpureocillium lilacinum</name>
    <name type="common">Paecilomyces lilacinus</name>
    <dbReference type="NCBI Taxonomy" id="33203"/>
    <lineage>
        <taxon>Eukaryota</taxon>
        <taxon>Fungi</taxon>
        <taxon>Dikarya</taxon>
        <taxon>Ascomycota</taxon>
        <taxon>Pezizomycotina</taxon>
        <taxon>Sordariomycetes</taxon>
        <taxon>Hypocreomycetidae</taxon>
        <taxon>Hypocreales</taxon>
        <taxon>Ophiocordycipitaceae</taxon>
        <taxon>Purpureocillium</taxon>
    </lineage>
</organism>
<accession>A0A179FEE7</accession>
<reference evidence="2 3" key="1">
    <citation type="submission" date="2016-01" db="EMBL/GenBank/DDBJ databases">
        <title>Biosynthesis of antibiotic leucinostatins and their inhibition on Phytophthora in bio-control Purpureocillium lilacinum.</title>
        <authorList>
            <person name="Wang G."/>
            <person name="Liu Z."/>
            <person name="Lin R."/>
            <person name="Li E."/>
            <person name="Mao Z."/>
            <person name="Ling J."/>
            <person name="Yin W."/>
            <person name="Xie B."/>
        </authorList>
    </citation>
    <scope>NUCLEOTIDE SEQUENCE [LARGE SCALE GENOMIC DNA]</scope>
    <source>
        <strain evidence="2">PLBJ-1</strain>
    </source>
</reference>
<evidence type="ECO:0000256" key="1">
    <source>
        <dbReference type="SAM" id="MobiDB-lite"/>
    </source>
</evidence>
<comment type="caution">
    <text evidence="2">The sequence shown here is derived from an EMBL/GenBank/DDBJ whole genome shotgun (WGS) entry which is preliminary data.</text>
</comment>
<dbReference type="EMBL" id="LSBH01000020">
    <property type="protein sequence ID" value="OAQ63728.1"/>
    <property type="molecule type" value="Genomic_DNA"/>
</dbReference>
<sequence length="115" mass="12361">MRGRRWLPWRDCLPPGEGVQPPPAWGWLNVVGLRADPCKLAHFVIPANLSPSGRDMAKGSSSNTKPQSASSLTAKLNTASPVTAKFDAVSSMTAKFKTANYARPDARSNKAQRGV</sequence>
<feature type="compositionally biased region" description="Polar residues" evidence="1">
    <location>
        <begin position="59"/>
        <end position="76"/>
    </location>
</feature>